<gene>
    <name evidence="8" type="ORF">PPERSA_11589</name>
</gene>
<keyword evidence="4" id="KW-0133">Cell shape</keyword>
<organism evidence="8 9">
    <name type="scientific">Pseudocohnilembus persalinus</name>
    <name type="common">Ciliate</name>
    <dbReference type="NCBI Taxonomy" id="266149"/>
    <lineage>
        <taxon>Eukaryota</taxon>
        <taxon>Sar</taxon>
        <taxon>Alveolata</taxon>
        <taxon>Ciliophora</taxon>
        <taxon>Intramacronucleata</taxon>
        <taxon>Oligohymenophorea</taxon>
        <taxon>Scuticociliatia</taxon>
        <taxon>Philasterida</taxon>
        <taxon>Pseudocohnilembidae</taxon>
        <taxon>Pseudocohnilembus</taxon>
    </lineage>
</organism>
<dbReference type="EMBL" id="LDAU01000223">
    <property type="protein sequence ID" value="KRW98988.1"/>
    <property type="molecule type" value="Genomic_DNA"/>
</dbReference>
<evidence type="ECO:0000313" key="9">
    <source>
        <dbReference type="Proteomes" id="UP000054937"/>
    </source>
</evidence>
<dbReference type="Proteomes" id="UP000054937">
    <property type="component" value="Unassembled WGS sequence"/>
</dbReference>
<dbReference type="GO" id="GO:0008360">
    <property type="term" value="P:regulation of cell shape"/>
    <property type="evidence" value="ECO:0007669"/>
    <property type="project" value="UniProtKB-KW"/>
</dbReference>
<dbReference type="InterPro" id="IPR018044">
    <property type="entry name" value="Peptidase_S11"/>
</dbReference>
<feature type="domain" description="Peptidase S11 D-alanyl-D-alanine carboxypeptidase A N-terminal" evidence="7">
    <location>
        <begin position="20"/>
        <end position="136"/>
    </location>
</feature>
<name>A0A0V0Q9S7_PSEPJ</name>
<protein>
    <submittedName>
        <fullName evidence="8">Beta-lactamase/transpeptidase-like protein</fullName>
    </submittedName>
</protein>
<dbReference type="InParanoid" id="A0A0V0Q9S7"/>
<dbReference type="InterPro" id="IPR001967">
    <property type="entry name" value="Peptidase_S11_N"/>
</dbReference>
<evidence type="ECO:0000256" key="1">
    <source>
        <dbReference type="ARBA" id="ARBA00007164"/>
    </source>
</evidence>
<dbReference type="SUPFAM" id="SSF56601">
    <property type="entry name" value="beta-lactamase/transpeptidase-like"/>
    <property type="match status" value="1"/>
</dbReference>
<keyword evidence="2" id="KW-0732">Signal</keyword>
<evidence type="ECO:0000256" key="6">
    <source>
        <dbReference type="ARBA" id="ARBA00023316"/>
    </source>
</evidence>
<dbReference type="InterPro" id="IPR012338">
    <property type="entry name" value="Beta-lactam/transpept-like"/>
</dbReference>
<evidence type="ECO:0000313" key="8">
    <source>
        <dbReference type="EMBL" id="KRW98988.1"/>
    </source>
</evidence>
<dbReference type="GO" id="GO:0009002">
    <property type="term" value="F:serine-type D-Ala-D-Ala carboxypeptidase activity"/>
    <property type="evidence" value="ECO:0007669"/>
    <property type="project" value="InterPro"/>
</dbReference>
<evidence type="ECO:0000259" key="7">
    <source>
        <dbReference type="Pfam" id="PF00768"/>
    </source>
</evidence>
<proteinExistence type="inferred from homology"/>
<keyword evidence="5" id="KW-0573">Peptidoglycan synthesis</keyword>
<comment type="caution">
    <text evidence="8">The sequence shown here is derived from an EMBL/GenBank/DDBJ whole genome shotgun (WGS) entry which is preliminary data.</text>
</comment>
<keyword evidence="9" id="KW-1185">Reference proteome</keyword>
<evidence type="ECO:0000256" key="3">
    <source>
        <dbReference type="ARBA" id="ARBA00022801"/>
    </source>
</evidence>
<evidence type="ECO:0000256" key="4">
    <source>
        <dbReference type="ARBA" id="ARBA00022960"/>
    </source>
</evidence>
<dbReference type="PRINTS" id="PR00725">
    <property type="entry name" value="DADACBPTASE1"/>
</dbReference>
<comment type="similarity">
    <text evidence="1">Belongs to the peptidase S11 family.</text>
</comment>
<dbReference type="GO" id="GO:0006508">
    <property type="term" value="P:proteolysis"/>
    <property type="evidence" value="ECO:0007669"/>
    <property type="project" value="InterPro"/>
</dbReference>
<dbReference type="Pfam" id="PF00768">
    <property type="entry name" value="Peptidase_S11"/>
    <property type="match status" value="1"/>
</dbReference>
<sequence>MSQLPQNPLIISKQLPIKNQVKAYTILNRKDRTILSSYNENKSLEIASLSKIVTFQVSTIIQELLQLENNFSIFVTKYAASIQGTTAELKQNDCLTLQELYYGIMLPSGNDAATTLAQNLGFLAYMNDKQNESTMALSNQNQKNQYNKDTNILNYITKNYKCQEIKNEQQKIKNSDKNQQSHQIYQEPTLNDLLNQRNQLLKKSSQNQSKTTNNNSEQIIKISQQNQEFDIRTYSTAQHDLGYKYFIKLMNAYVNYSLNLKQTNFQNPHGMFLNQNISNGTQCDKNTNNFHKNFDKIILNQQQKTEQVMQNEKSPQNNQINDIFLNSPIVSYQQQQKQQDLHQEMIKLSRKIQNQNNQLQNYFPLQTLQTEEFENSFDEDDIPINEKIYNYYKNSLQSKQLVQQLEYNNIWYQSPEKRRYQYLRGRPISQYYQQFKVLNKPKNTQFKNSEDWKNQSVGHQKQLSYKSPIMRQQTQIKTERALKNDQIIDNQNQRYKIQTQRSGSIYENNENILLQHVEKQKQKKGLKKMLRVPYHLQDSQLQQQLLSKDISQQFKLQNQSQTNSKIL</sequence>
<keyword evidence="6" id="KW-0961">Cell wall biogenesis/degradation</keyword>
<dbReference type="GO" id="GO:0071555">
    <property type="term" value="P:cell wall organization"/>
    <property type="evidence" value="ECO:0007669"/>
    <property type="project" value="UniProtKB-KW"/>
</dbReference>
<dbReference type="AlphaFoldDB" id="A0A0V0Q9S7"/>
<reference evidence="8 9" key="1">
    <citation type="journal article" date="2015" name="Sci. Rep.">
        <title>Genome of the facultative scuticociliatosis pathogen Pseudocohnilembus persalinus provides insight into its virulence through horizontal gene transfer.</title>
        <authorList>
            <person name="Xiong J."/>
            <person name="Wang G."/>
            <person name="Cheng J."/>
            <person name="Tian M."/>
            <person name="Pan X."/>
            <person name="Warren A."/>
            <person name="Jiang C."/>
            <person name="Yuan D."/>
            <person name="Miao W."/>
        </authorList>
    </citation>
    <scope>NUCLEOTIDE SEQUENCE [LARGE SCALE GENOMIC DNA]</scope>
    <source>
        <strain evidence="8">36N120E</strain>
    </source>
</reference>
<evidence type="ECO:0000256" key="5">
    <source>
        <dbReference type="ARBA" id="ARBA00022984"/>
    </source>
</evidence>
<evidence type="ECO:0000256" key="2">
    <source>
        <dbReference type="ARBA" id="ARBA00022729"/>
    </source>
</evidence>
<dbReference type="OrthoDB" id="10254188at2759"/>
<dbReference type="Gene3D" id="3.40.710.10">
    <property type="entry name" value="DD-peptidase/beta-lactamase superfamily"/>
    <property type="match status" value="1"/>
</dbReference>
<accession>A0A0V0Q9S7</accession>
<keyword evidence="3" id="KW-0378">Hydrolase</keyword>